<dbReference type="SUPFAM" id="SSF54862">
    <property type="entry name" value="4Fe-4S ferredoxins"/>
    <property type="match status" value="1"/>
</dbReference>
<accession>A0A024P0Y4</accession>
<organism evidence="10 11">
    <name type="scientific">Halobacillus karajensis</name>
    <dbReference type="NCBI Taxonomy" id="195088"/>
    <lineage>
        <taxon>Bacteria</taxon>
        <taxon>Bacillati</taxon>
        <taxon>Bacillota</taxon>
        <taxon>Bacilli</taxon>
        <taxon>Bacillales</taxon>
        <taxon>Bacillaceae</taxon>
        <taxon>Halobacillus</taxon>
    </lineage>
</organism>
<keyword evidence="3" id="KW-0004">4Fe-4S</keyword>
<evidence type="ECO:0000256" key="1">
    <source>
        <dbReference type="ARBA" id="ARBA00001966"/>
    </source>
</evidence>
<dbReference type="InterPro" id="IPR001080">
    <property type="entry name" value="3Fe4S_ferredoxin"/>
</dbReference>
<feature type="domain" description="4Fe-4S ferredoxin-type" evidence="9">
    <location>
        <begin position="34"/>
        <end position="62"/>
    </location>
</feature>
<dbReference type="Proteomes" id="UP000028868">
    <property type="component" value="Unassembled WGS sequence"/>
</dbReference>
<dbReference type="EMBL" id="CCDI010000001">
    <property type="protein sequence ID" value="CDQ21924.1"/>
    <property type="molecule type" value="Genomic_DNA"/>
</dbReference>
<evidence type="ECO:0000259" key="9">
    <source>
        <dbReference type="PROSITE" id="PS51379"/>
    </source>
</evidence>
<comment type="cofactor">
    <cofactor evidence="1">
        <name>[4Fe-4S] cluster</name>
        <dbReference type="ChEBI" id="CHEBI:49883"/>
    </cofactor>
</comment>
<dbReference type="InterPro" id="IPR017896">
    <property type="entry name" value="4Fe4S_Fe-S-bd"/>
</dbReference>
<comment type="caution">
    <text evidence="10">The sequence shown here is derived from an EMBL/GenBank/DDBJ whole genome shotgun (WGS) entry which is preliminary data.</text>
</comment>
<keyword evidence="5 8" id="KW-0249">Electron transport</keyword>
<comment type="function">
    <text evidence="8">Ferredoxins are iron-sulfur proteins that transfer electrons in a wide variety of metabolic reactions.</text>
</comment>
<keyword evidence="7 8" id="KW-0411">Iron-sulfur</keyword>
<dbReference type="GO" id="GO:0051539">
    <property type="term" value="F:4 iron, 4 sulfur cluster binding"/>
    <property type="evidence" value="ECO:0007669"/>
    <property type="project" value="UniProtKB-KW"/>
</dbReference>
<keyword evidence="4 8" id="KW-0479">Metal-binding</keyword>
<reference evidence="10 11" key="2">
    <citation type="submission" date="2014-05" db="EMBL/GenBank/DDBJ databases">
        <title>Draft genome sequence of Halobacillus karajensis HK-03.</title>
        <authorList>
            <person name="Khelaifia S."/>
            <person name="Croce O."/>
            <person name="Lagier J.C."/>
            <person name="Raoult D."/>
        </authorList>
    </citation>
    <scope>NUCLEOTIDE SEQUENCE [LARGE SCALE GENOMIC DNA]</scope>
    <source>
        <strain evidence="10 11">HD-03</strain>
    </source>
</reference>
<evidence type="ECO:0000313" key="11">
    <source>
        <dbReference type="Proteomes" id="UP000028868"/>
    </source>
</evidence>
<evidence type="ECO:0000256" key="3">
    <source>
        <dbReference type="ARBA" id="ARBA00022485"/>
    </source>
</evidence>
<keyword evidence="11" id="KW-1185">Reference proteome</keyword>
<evidence type="ECO:0000313" key="10">
    <source>
        <dbReference type="EMBL" id="CDQ21924.1"/>
    </source>
</evidence>
<evidence type="ECO:0000256" key="2">
    <source>
        <dbReference type="ARBA" id="ARBA00022448"/>
    </source>
</evidence>
<evidence type="ECO:0000256" key="7">
    <source>
        <dbReference type="ARBA" id="ARBA00023014"/>
    </source>
</evidence>
<evidence type="ECO:0000256" key="8">
    <source>
        <dbReference type="RuleBase" id="RU368020"/>
    </source>
</evidence>
<sequence length="114" mass="12761">MKTLAHSFTINVVLIYLTYIRDHELNKEVDILAKYTIVDKETCIACGACGAAAPDIYDYDDEGIAYVVLDDNEGTEEIPDLYEEDMEDAFEGCPTDSIKVADSPFHGNPLKYEE</sequence>
<dbReference type="PANTHER" id="PTHR39163:SF1">
    <property type="entry name" value="FERREDOXIN"/>
    <property type="match status" value="1"/>
</dbReference>
<dbReference type="GO" id="GO:0005506">
    <property type="term" value="F:iron ion binding"/>
    <property type="evidence" value="ECO:0007669"/>
    <property type="project" value="UniProtKB-UniRule"/>
</dbReference>
<dbReference type="InterPro" id="IPR052395">
    <property type="entry name" value="ET_Ferredoxin"/>
</dbReference>
<protein>
    <recommendedName>
        <fullName evidence="8">Ferredoxin</fullName>
    </recommendedName>
</protein>
<dbReference type="AlphaFoldDB" id="A0A024P0Y4"/>
<name>A0A024P0Y4_9BACI</name>
<evidence type="ECO:0000256" key="6">
    <source>
        <dbReference type="ARBA" id="ARBA00023004"/>
    </source>
</evidence>
<keyword evidence="6 8" id="KW-0408">Iron</keyword>
<dbReference type="PANTHER" id="PTHR39163">
    <property type="entry name" value="FERREDOXIN"/>
    <property type="match status" value="1"/>
</dbReference>
<gene>
    <name evidence="10" type="ORF">BN983_00120</name>
</gene>
<keyword evidence="2 8" id="KW-0813">Transport</keyword>
<reference evidence="11" key="1">
    <citation type="submission" date="2014-03" db="EMBL/GenBank/DDBJ databases">
        <authorList>
            <person name="Urmite Genomes U."/>
        </authorList>
    </citation>
    <scope>NUCLEOTIDE SEQUENCE [LARGE SCALE GENOMIC DNA]</scope>
    <source>
        <strain evidence="11">HD-03</strain>
    </source>
</reference>
<dbReference type="Gene3D" id="3.30.70.20">
    <property type="match status" value="1"/>
</dbReference>
<evidence type="ECO:0000256" key="4">
    <source>
        <dbReference type="ARBA" id="ARBA00022723"/>
    </source>
</evidence>
<dbReference type="PRINTS" id="PR00352">
    <property type="entry name" value="3FE4SFRDOXIN"/>
</dbReference>
<dbReference type="GO" id="GO:0009055">
    <property type="term" value="F:electron transfer activity"/>
    <property type="evidence" value="ECO:0007669"/>
    <property type="project" value="UniProtKB-UniRule"/>
</dbReference>
<dbReference type="PROSITE" id="PS51379">
    <property type="entry name" value="4FE4S_FER_2"/>
    <property type="match status" value="1"/>
</dbReference>
<evidence type="ECO:0000256" key="5">
    <source>
        <dbReference type="ARBA" id="ARBA00022982"/>
    </source>
</evidence>
<proteinExistence type="predicted"/>
<dbReference type="Pfam" id="PF13370">
    <property type="entry name" value="Fer4_13"/>
    <property type="match status" value="1"/>
</dbReference>